<dbReference type="Gene3D" id="3.40.1410.10">
    <property type="entry name" value="Chorismate lyase-like"/>
    <property type="match status" value="1"/>
</dbReference>
<dbReference type="PANTHER" id="PTHR44846:SF1">
    <property type="entry name" value="MANNOSYL-D-GLYCERATE TRANSPORT_METABOLISM SYSTEM REPRESSOR MNGR-RELATED"/>
    <property type="match status" value="1"/>
</dbReference>
<evidence type="ECO:0000256" key="2">
    <source>
        <dbReference type="ARBA" id="ARBA00023125"/>
    </source>
</evidence>
<dbReference type="InterPro" id="IPR050679">
    <property type="entry name" value="Bact_HTH_transcr_reg"/>
</dbReference>
<evidence type="ECO:0000256" key="1">
    <source>
        <dbReference type="ARBA" id="ARBA00023015"/>
    </source>
</evidence>
<sequence length="247" mass="28622">MSSLLASNHQPMYYQLKQLIIDQIQNRELKANDMLPTESEYCRKYGISKAPVRQALSELEAENYIYKIRGKGSFVLSGYIKQKGDCLRSFSEDIIAMGHKPGARLIEQKYVKADKETAKCLNIEDGDEVLKVVRLRYIDDEIYSINYSYFSEARFPKIGEVDFSAVSIMKEIQDRFHSDVTNATVVLEAVATTSEMAKYLERKVGSPLLQMNRTTYFRINQIEQPLEFVRVYFVPDKYKFEVNLTKK</sequence>
<keyword evidence="3" id="KW-0804">Transcription</keyword>
<dbReference type="GO" id="GO:0045892">
    <property type="term" value="P:negative regulation of DNA-templated transcription"/>
    <property type="evidence" value="ECO:0007669"/>
    <property type="project" value="TreeGrafter"/>
</dbReference>
<dbReference type="SUPFAM" id="SSF64288">
    <property type="entry name" value="Chorismate lyase-like"/>
    <property type="match status" value="1"/>
</dbReference>
<dbReference type="PROSITE" id="PS50949">
    <property type="entry name" value="HTH_GNTR"/>
    <property type="match status" value="1"/>
</dbReference>
<dbReference type="InterPro" id="IPR028978">
    <property type="entry name" value="Chorismate_lyase_/UTRA_dom_sf"/>
</dbReference>
<evidence type="ECO:0000259" key="4">
    <source>
        <dbReference type="PROSITE" id="PS50949"/>
    </source>
</evidence>
<dbReference type="InterPro" id="IPR036388">
    <property type="entry name" value="WH-like_DNA-bd_sf"/>
</dbReference>
<dbReference type="PANTHER" id="PTHR44846">
    <property type="entry name" value="MANNOSYL-D-GLYCERATE TRANSPORT/METABOLISM SYSTEM REPRESSOR MNGR-RELATED"/>
    <property type="match status" value="1"/>
</dbReference>
<dbReference type="PRINTS" id="PR00035">
    <property type="entry name" value="HTHGNTR"/>
</dbReference>
<dbReference type="GO" id="GO:0003677">
    <property type="term" value="F:DNA binding"/>
    <property type="evidence" value="ECO:0007669"/>
    <property type="project" value="UniProtKB-KW"/>
</dbReference>
<evidence type="ECO:0000256" key="3">
    <source>
        <dbReference type="ARBA" id="ARBA00023163"/>
    </source>
</evidence>
<gene>
    <name evidence="5" type="primary">yvoA_7</name>
    <name evidence="5" type="ORF">SDC9_41771</name>
</gene>
<protein>
    <submittedName>
        <fullName evidence="5">HTH-type transcriptional repressor YvoA</fullName>
    </submittedName>
</protein>
<reference evidence="5" key="1">
    <citation type="submission" date="2019-08" db="EMBL/GenBank/DDBJ databases">
        <authorList>
            <person name="Kucharzyk K."/>
            <person name="Murdoch R.W."/>
            <person name="Higgins S."/>
            <person name="Loffler F."/>
        </authorList>
    </citation>
    <scope>NUCLEOTIDE SEQUENCE</scope>
</reference>
<dbReference type="InterPro" id="IPR036390">
    <property type="entry name" value="WH_DNA-bd_sf"/>
</dbReference>
<dbReference type="Pfam" id="PF07702">
    <property type="entry name" value="UTRA"/>
    <property type="match status" value="1"/>
</dbReference>
<dbReference type="SUPFAM" id="SSF46785">
    <property type="entry name" value="Winged helix' DNA-binding domain"/>
    <property type="match status" value="1"/>
</dbReference>
<feature type="domain" description="HTH gntR-type" evidence="4">
    <location>
        <begin position="10"/>
        <end position="78"/>
    </location>
</feature>
<keyword evidence="2" id="KW-0238">DNA-binding</keyword>
<keyword evidence="1" id="KW-0805">Transcription regulation</keyword>
<organism evidence="5">
    <name type="scientific">bioreactor metagenome</name>
    <dbReference type="NCBI Taxonomy" id="1076179"/>
    <lineage>
        <taxon>unclassified sequences</taxon>
        <taxon>metagenomes</taxon>
        <taxon>ecological metagenomes</taxon>
    </lineage>
</organism>
<dbReference type="EMBL" id="VSSQ01000474">
    <property type="protein sequence ID" value="MPL95599.1"/>
    <property type="molecule type" value="Genomic_DNA"/>
</dbReference>
<dbReference type="InterPro" id="IPR000524">
    <property type="entry name" value="Tscrpt_reg_HTH_GntR"/>
</dbReference>
<evidence type="ECO:0000313" key="5">
    <source>
        <dbReference type="EMBL" id="MPL95599.1"/>
    </source>
</evidence>
<accession>A0A644VVZ8</accession>
<dbReference type="AlphaFoldDB" id="A0A644VVZ8"/>
<dbReference type="Pfam" id="PF00392">
    <property type="entry name" value="GntR"/>
    <property type="match status" value="1"/>
</dbReference>
<dbReference type="SMART" id="SM00345">
    <property type="entry name" value="HTH_GNTR"/>
    <property type="match status" value="1"/>
</dbReference>
<dbReference type="CDD" id="cd07377">
    <property type="entry name" value="WHTH_GntR"/>
    <property type="match status" value="1"/>
</dbReference>
<dbReference type="InterPro" id="IPR011663">
    <property type="entry name" value="UTRA"/>
</dbReference>
<proteinExistence type="predicted"/>
<dbReference type="GO" id="GO:0003700">
    <property type="term" value="F:DNA-binding transcription factor activity"/>
    <property type="evidence" value="ECO:0007669"/>
    <property type="project" value="InterPro"/>
</dbReference>
<comment type="caution">
    <text evidence="5">The sequence shown here is derived from an EMBL/GenBank/DDBJ whole genome shotgun (WGS) entry which is preliminary data.</text>
</comment>
<dbReference type="SMART" id="SM00866">
    <property type="entry name" value="UTRA"/>
    <property type="match status" value="1"/>
</dbReference>
<name>A0A644VVZ8_9ZZZZ</name>
<dbReference type="Gene3D" id="1.10.10.10">
    <property type="entry name" value="Winged helix-like DNA-binding domain superfamily/Winged helix DNA-binding domain"/>
    <property type="match status" value="1"/>
</dbReference>